<evidence type="ECO:0000313" key="7">
    <source>
        <dbReference type="Proteomes" id="UP000228614"/>
    </source>
</evidence>
<comment type="similarity">
    <text evidence="1">Belongs to the class IV-like SAM-binding methyltransferase superfamily. RNA methyltransferase TrmH family.</text>
</comment>
<organism evidence="6 7">
    <name type="scientific">Candidatus Falkowbacteria bacterium CG10_big_fil_rev_8_21_14_0_10_37_6</name>
    <dbReference type="NCBI Taxonomy" id="1974563"/>
    <lineage>
        <taxon>Bacteria</taxon>
        <taxon>Candidatus Falkowiibacteriota</taxon>
    </lineage>
</organism>
<dbReference type="InterPro" id="IPR051259">
    <property type="entry name" value="rRNA_Methyltransferase"/>
</dbReference>
<dbReference type="Pfam" id="PF00588">
    <property type="entry name" value="SpoU_methylase"/>
    <property type="match status" value="1"/>
</dbReference>
<dbReference type="InterPro" id="IPR001537">
    <property type="entry name" value="SpoU_MeTrfase"/>
</dbReference>
<dbReference type="GO" id="GO:0008173">
    <property type="term" value="F:RNA methyltransferase activity"/>
    <property type="evidence" value="ECO:0007669"/>
    <property type="project" value="InterPro"/>
</dbReference>
<keyword evidence="3" id="KW-0808">Transferase</keyword>
<dbReference type="CDD" id="cd18095">
    <property type="entry name" value="SpoU-like_rRNA-MTase"/>
    <property type="match status" value="1"/>
</dbReference>
<proteinExistence type="inferred from homology"/>
<dbReference type="PANTHER" id="PTHR43191">
    <property type="entry name" value="RRNA METHYLTRANSFERASE 3"/>
    <property type="match status" value="1"/>
</dbReference>
<dbReference type="InterPro" id="IPR029028">
    <property type="entry name" value="Alpha/beta_knot_MTases"/>
</dbReference>
<dbReference type="GO" id="GO:0032259">
    <property type="term" value="P:methylation"/>
    <property type="evidence" value="ECO:0007669"/>
    <property type="project" value="UniProtKB-KW"/>
</dbReference>
<reference evidence="7" key="1">
    <citation type="submission" date="2017-09" db="EMBL/GenBank/DDBJ databases">
        <title>Depth-based differentiation of microbial function through sediment-hosted aquifers and enrichment of novel symbionts in the deep terrestrial subsurface.</title>
        <authorList>
            <person name="Probst A.J."/>
            <person name="Ladd B."/>
            <person name="Jarett J.K."/>
            <person name="Geller-Mcgrath D.E."/>
            <person name="Sieber C.M.K."/>
            <person name="Emerson J.B."/>
            <person name="Anantharaman K."/>
            <person name="Thomas B.C."/>
            <person name="Malmstrom R."/>
            <person name="Stieglmeier M."/>
            <person name="Klingl A."/>
            <person name="Woyke T."/>
            <person name="Ryan C.M."/>
            <person name="Banfield J.F."/>
        </authorList>
    </citation>
    <scope>NUCLEOTIDE SEQUENCE [LARGE SCALE GENOMIC DNA]</scope>
</reference>
<evidence type="ECO:0000313" key="6">
    <source>
        <dbReference type="EMBL" id="PIR94916.1"/>
    </source>
</evidence>
<evidence type="ECO:0000256" key="3">
    <source>
        <dbReference type="ARBA" id="ARBA00022679"/>
    </source>
</evidence>
<dbReference type="GO" id="GO:0006396">
    <property type="term" value="P:RNA processing"/>
    <property type="evidence" value="ECO:0007669"/>
    <property type="project" value="InterPro"/>
</dbReference>
<dbReference type="InterPro" id="IPR029026">
    <property type="entry name" value="tRNA_m1G_MTases_N"/>
</dbReference>
<name>A0A2H0V735_9BACT</name>
<dbReference type="InterPro" id="IPR053888">
    <property type="entry name" value="MRM3-like_sub_bind"/>
</dbReference>
<dbReference type="AlphaFoldDB" id="A0A2H0V735"/>
<feature type="domain" description="MRM3-like substrate binding" evidence="5">
    <location>
        <begin position="11"/>
        <end position="99"/>
    </location>
</feature>
<feature type="domain" description="tRNA/rRNA methyltransferase SpoU type" evidence="4">
    <location>
        <begin position="114"/>
        <end position="251"/>
    </location>
</feature>
<dbReference type="Proteomes" id="UP000228614">
    <property type="component" value="Unassembled WGS sequence"/>
</dbReference>
<dbReference type="GO" id="GO:0003723">
    <property type="term" value="F:RNA binding"/>
    <property type="evidence" value="ECO:0007669"/>
    <property type="project" value="InterPro"/>
</dbReference>
<dbReference type="Gene3D" id="3.30.1330.30">
    <property type="match status" value="1"/>
</dbReference>
<dbReference type="SUPFAM" id="SSF75217">
    <property type="entry name" value="alpha/beta knot"/>
    <property type="match status" value="1"/>
</dbReference>
<keyword evidence="2" id="KW-0489">Methyltransferase</keyword>
<evidence type="ECO:0000256" key="1">
    <source>
        <dbReference type="ARBA" id="ARBA00007228"/>
    </source>
</evidence>
<evidence type="ECO:0000259" key="4">
    <source>
        <dbReference type="Pfam" id="PF00588"/>
    </source>
</evidence>
<dbReference type="PANTHER" id="PTHR43191:SF2">
    <property type="entry name" value="RRNA METHYLTRANSFERASE 3, MITOCHONDRIAL"/>
    <property type="match status" value="1"/>
</dbReference>
<dbReference type="Gene3D" id="3.40.1280.10">
    <property type="match status" value="1"/>
</dbReference>
<evidence type="ECO:0000259" key="5">
    <source>
        <dbReference type="Pfam" id="PF22435"/>
    </source>
</evidence>
<comment type="caution">
    <text evidence="6">The sequence shown here is derived from an EMBL/GenBank/DDBJ whole genome shotgun (WGS) entry which is preliminary data.</text>
</comment>
<accession>A0A2H0V735</accession>
<dbReference type="InterPro" id="IPR029064">
    <property type="entry name" value="Ribosomal_eL30-like_sf"/>
</dbReference>
<protein>
    <submittedName>
        <fullName evidence="6">Uncharacterized protein</fullName>
    </submittedName>
</protein>
<dbReference type="EMBL" id="PFAN01000080">
    <property type="protein sequence ID" value="PIR94916.1"/>
    <property type="molecule type" value="Genomic_DNA"/>
</dbReference>
<sequence>MKKNIISSVSNEKIKLLKKMSRKSVRDEIGQFVVENLIIIHDAMRAGVKPAALFISADMLKASGKKLQYVLDNTDEFFLINEKINKYFSVLSKPSGIAAIFNKQEKKIDFNNSIIYCNAVSDPGNLGTILRTAIAFDINNVVVDAGCADIYNPKTINAAKDAIFKINISRDENLKLFEKIKSKLLIFAADVKGRVDIKDIGKQRPFCLVLGNEANGVDEQIASQADKLISIRTSGKIESLNVAVSAGIIMHAMWSKKR</sequence>
<gene>
    <name evidence="6" type="ORF">COT95_01550</name>
</gene>
<evidence type="ECO:0000256" key="2">
    <source>
        <dbReference type="ARBA" id="ARBA00022603"/>
    </source>
</evidence>
<dbReference type="SUPFAM" id="SSF55315">
    <property type="entry name" value="L30e-like"/>
    <property type="match status" value="1"/>
</dbReference>
<dbReference type="Pfam" id="PF22435">
    <property type="entry name" value="MRM3-like_sub_bind"/>
    <property type="match status" value="1"/>
</dbReference>